<dbReference type="EMBL" id="FN656977">
    <property type="protein sequence ID" value="CBY42236.1"/>
    <property type="molecule type" value="Genomic_DNA"/>
</dbReference>
<gene>
    <name evidence="1" type="ORF">GSOID_T00025914001</name>
</gene>
<dbReference type="Proteomes" id="UP000011014">
    <property type="component" value="Unassembled WGS sequence"/>
</dbReference>
<organism evidence="1">
    <name type="scientific">Oikopleura dioica</name>
    <name type="common">Tunicate</name>
    <dbReference type="NCBI Taxonomy" id="34765"/>
    <lineage>
        <taxon>Eukaryota</taxon>
        <taxon>Metazoa</taxon>
        <taxon>Chordata</taxon>
        <taxon>Tunicata</taxon>
        <taxon>Appendicularia</taxon>
        <taxon>Copelata</taxon>
        <taxon>Oikopleuridae</taxon>
        <taxon>Oikopleura</taxon>
    </lineage>
</organism>
<reference evidence="1" key="1">
    <citation type="journal article" date="2010" name="Science">
        <title>Plasticity of animal genome architecture unmasked by rapid evolution of a pelagic tunicate.</title>
        <authorList>
            <person name="Denoeud F."/>
            <person name="Henriet S."/>
            <person name="Mungpakdee S."/>
            <person name="Aury J.M."/>
            <person name="Da Silva C."/>
            <person name="Brinkmann H."/>
            <person name="Mikhaleva J."/>
            <person name="Olsen L.C."/>
            <person name="Jubin C."/>
            <person name="Canestro C."/>
            <person name="Bouquet J.M."/>
            <person name="Danks G."/>
            <person name="Poulain J."/>
            <person name="Campsteijn C."/>
            <person name="Adamski M."/>
            <person name="Cross I."/>
            <person name="Yadetie F."/>
            <person name="Muffato M."/>
            <person name="Louis A."/>
            <person name="Butcher S."/>
            <person name="Tsagkogeorga G."/>
            <person name="Konrad A."/>
            <person name="Singh S."/>
            <person name="Jensen M.F."/>
            <person name="Cong E.H."/>
            <person name="Eikeseth-Otteraa H."/>
            <person name="Noel B."/>
            <person name="Anthouard V."/>
            <person name="Porcel B.M."/>
            <person name="Kachouri-Lafond R."/>
            <person name="Nishino A."/>
            <person name="Ugolini M."/>
            <person name="Chourrout P."/>
            <person name="Nishida H."/>
            <person name="Aasland R."/>
            <person name="Huzurbazar S."/>
            <person name="Westhof E."/>
            <person name="Delsuc F."/>
            <person name="Lehrach H."/>
            <person name="Reinhardt R."/>
            <person name="Weissenbach J."/>
            <person name="Roy S.W."/>
            <person name="Artiguenave F."/>
            <person name="Postlethwait J.H."/>
            <person name="Manak J.R."/>
            <person name="Thompson E.M."/>
            <person name="Jaillon O."/>
            <person name="Du Pasquier L."/>
            <person name="Boudinot P."/>
            <person name="Liberles D.A."/>
            <person name="Volff J.N."/>
            <person name="Philippe H."/>
            <person name="Lenhard B."/>
            <person name="Roest Crollius H."/>
            <person name="Wincker P."/>
            <person name="Chourrout D."/>
        </authorList>
    </citation>
    <scope>NUCLEOTIDE SEQUENCE [LARGE SCALE GENOMIC DNA]</scope>
</reference>
<dbReference type="AlphaFoldDB" id="E4Z3F8"/>
<accession>E4Z3F8</accession>
<proteinExistence type="predicted"/>
<protein>
    <submittedName>
        <fullName evidence="1">Uncharacterized protein</fullName>
    </submittedName>
</protein>
<evidence type="ECO:0000313" key="1">
    <source>
        <dbReference type="EMBL" id="CBY42236.1"/>
    </source>
</evidence>
<name>E4Z3F8_OIKDI</name>
<sequence>MSSSESDCFEEFARIENEDPLDFVTNPRQVQYLAETMPMIVRPTVKKVSSLCCDDRFYGDFCSWYVYGRVGRLYLLLRWPQGLQDGRCWELAVARAPEDRHCTFNVSWLLVEAGVRSSIGSYVYGFLSESGEMGLVHFDEYRQVGLMPSRLPIGGAALAIDTRGETPKMMQLLVINSL</sequence>